<dbReference type="AlphaFoldDB" id="A0A212K5L0"/>
<gene>
    <name evidence="2" type="ORF">KL86DYS2_13085</name>
</gene>
<feature type="chain" id="PRO_5012804073" evidence="1">
    <location>
        <begin position="26"/>
        <end position="584"/>
    </location>
</feature>
<accession>A0A212K5L0</accession>
<name>A0A212K5L0_9BACT</name>
<protein>
    <submittedName>
        <fullName evidence="2">Uncharacterized protein</fullName>
    </submittedName>
</protein>
<organism evidence="2">
    <name type="scientific">uncultured Dysgonomonas sp</name>
    <dbReference type="NCBI Taxonomy" id="206096"/>
    <lineage>
        <taxon>Bacteria</taxon>
        <taxon>Pseudomonadati</taxon>
        <taxon>Bacteroidota</taxon>
        <taxon>Bacteroidia</taxon>
        <taxon>Bacteroidales</taxon>
        <taxon>Dysgonomonadaceae</taxon>
        <taxon>Dysgonomonas</taxon>
        <taxon>environmental samples</taxon>
    </lineage>
</organism>
<reference evidence="2" key="1">
    <citation type="submission" date="2016-04" db="EMBL/GenBank/DDBJ databases">
        <authorList>
            <person name="Evans L.H."/>
            <person name="Alamgir A."/>
            <person name="Owens N."/>
            <person name="Weber N.D."/>
            <person name="Virtaneva K."/>
            <person name="Barbian K."/>
            <person name="Babar A."/>
            <person name="Rosenke K."/>
        </authorList>
    </citation>
    <scope>NUCLEOTIDE SEQUENCE</scope>
    <source>
        <strain evidence="2">86-2</strain>
    </source>
</reference>
<dbReference type="PROSITE" id="PS51257">
    <property type="entry name" value="PROKAR_LIPOPROTEIN"/>
    <property type="match status" value="1"/>
</dbReference>
<feature type="signal peptide" evidence="1">
    <location>
        <begin position="1"/>
        <end position="25"/>
    </location>
</feature>
<dbReference type="RefSeq" id="WP_296951457.1">
    <property type="nucleotide sequence ID" value="NZ_LT599021.1"/>
</dbReference>
<evidence type="ECO:0000313" key="2">
    <source>
        <dbReference type="EMBL" id="SBW07009.1"/>
    </source>
</evidence>
<keyword evidence="1" id="KW-0732">Signal</keyword>
<evidence type="ECO:0000256" key="1">
    <source>
        <dbReference type="SAM" id="SignalP"/>
    </source>
</evidence>
<proteinExistence type="predicted"/>
<sequence>MKKRIKIYSLFFIVLFIAASFSSCSDQIDDYSSESLKISPVLKSSFDGYFEWDRVNSIQTKNPYTSTPITLTLPWTKGSTQNIGIPSNWLDANAEDVTYSKRYYSREKGWELVYSNLHLNTSSKYFAIYNKYTGILRFFLYEISNGSGYGTTASFWGIATDKPTSLFNFTTGFATGQSLLVQEPSQIITPKGTFTGTNYSGIGYKDNNWYGIELECAYDPSITQNSGHNFYIKGWGVNKITLTGNATTTGSITGTLKTTAPNSSGLNLSLSDMFNKSASVSSMIIDDKALPEQVGKKLDEGIKKNDSFSKGLWNNIKSNASKWISTGLQAGAEKGIAAILSGGGSAIGDAIGGFVNSLIGGKSQESITKVDLSINSTTKISLEGETPLVGWGAISALPVPGSTSNVNDMPLYNKNLGVWNLQETPVVTVNMYTATTWLPISYYCQYKYVLNTPKIVLNPEIASKFDIKNTKFDLAMTSSVVSTWGVTSVEPAALINNIEYYKTMNNSYSFKSKIMKAETASYEYGIYTCKNVTVRVSFDLVDKNNSNIVYSFSKYFSVQPQKGIDYQRNDVYPEGNGNIIPFPI</sequence>
<dbReference type="EMBL" id="FLUL01000001">
    <property type="protein sequence ID" value="SBW07009.1"/>
    <property type="molecule type" value="Genomic_DNA"/>
</dbReference>